<sequence>MAMHPTFYVGLLKPHHPSAAIDPSGSDLSSIDRGHSPPLPAVSPSQELGLARSAQQNPLGGARRGPPRSRPVGRASESNRGARTRSAAPPLRLPRVATVGNTPDTIRDQGGPPAQASPARGAADDVSPQGHRDQPQRGTQLSEDKHVASPSPPAAHPEVTASFPRPTAVHPDSRNLMQRGRHHAFPASDAVRLERPLPRAPPPLLGTWGVPYFHVDKILRRRGRIGNDQYLVKWHGQR</sequence>
<dbReference type="Proteomes" id="UP001165121">
    <property type="component" value="Unassembled WGS sequence"/>
</dbReference>
<keyword evidence="4" id="KW-1185">Reference proteome</keyword>
<accession>A0A9W6WSM0</accession>
<dbReference type="CDD" id="cd00024">
    <property type="entry name" value="CD_CSD"/>
    <property type="match status" value="1"/>
</dbReference>
<protein>
    <submittedName>
        <fullName evidence="3">Unnamed protein product</fullName>
    </submittedName>
</protein>
<evidence type="ECO:0000259" key="2">
    <source>
        <dbReference type="PROSITE" id="PS50013"/>
    </source>
</evidence>
<comment type="caution">
    <text evidence="3">The sequence shown here is derived from an EMBL/GenBank/DDBJ whole genome shotgun (WGS) entry which is preliminary data.</text>
</comment>
<dbReference type="EMBL" id="BSXT01000008">
    <property type="protein sequence ID" value="GMF14605.1"/>
    <property type="molecule type" value="Genomic_DNA"/>
</dbReference>
<dbReference type="PROSITE" id="PS50013">
    <property type="entry name" value="CHROMO_2"/>
    <property type="match status" value="1"/>
</dbReference>
<dbReference type="AlphaFoldDB" id="A0A9W6WSM0"/>
<evidence type="ECO:0000256" key="1">
    <source>
        <dbReference type="SAM" id="MobiDB-lite"/>
    </source>
</evidence>
<evidence type="ECO:0000313" key="4">
    <source>
        <dbReference type="Proteomes" id="UP001165121"/>
    </source>
</evidence>
<gene>
    <name evidence="3" type="ORF">Pfra01_000011700</name>
</gene>
<dbReference type="InterPro" id="IPR000953">
    <property type="entry name" value="Chromo/chromo_shadow_dom"/>
</dbReference>
<organism evidence="3 4">
    <name type="scientific">Phytophthora fragariaefolia</name>
    <dbReference type="NCBI Taxonomy" id="1490495"/>
    <lineage>
        <taxon>Eukaryota</taxon>
        <taxon>Sar</taxon>
        <taxon>Stramenopiles</taxon>
        <taxon>Oomycota</taxon>
        <taxon>Peronosporomycetes</taxon>
        <taxon>Peronosporales</taxon>
        <taxon>Peronosporaceae</taxon>
        <taxon>Phytophthora</taxon>
    </lineage>
</organism>
<reference evidence="3" key="1">
    <citation type="submission" date="2023-04" db="EMBL/GenBank/DDBJ databases">
        <title>Phytophthora fragariaefolia NBRC 109709.</title>
        <authorList>
            <person name="Ichikawa N."/>
            <person name="Sato H."/>
            <person name="Tonouchi N."/>
        </authorList>
    </citation>
    <scope>NUCLEOTIDE SEQUENCE</scope>
    <source>
        <strain evidence="3">NBRC 109709</strain>
    </source>
</reference>
<feature type="region of interest" description="Disordered" evidence="1">
    <location>
        <begin position="1"/>
        <end position="173"/>
    </location>
</feature>
<proteinExistence type="predicted"/>
<name>A0A9W6WSM0_9STRA</name>
<evidence type="ECO:0000313" key="3">
    <source>
        <dbReference type="EMBL" id="GMF14605.1"/>
    </source>
</evidence>
<feature type="domain" description="Chromo" evidence="2">
    <location>
        <begin position="213"/>
        <end position="238"/>
    </location>
</feature>